<evidence type="ECO:0000256" key="3">
    <source>
        <dbReference type="ARBA" id="ARBA00022723"/>
    </source>
</evidence>
<dbReference type="SUPFAM" id="SSF46626">
    <property type="entry name" value="Cytochrome c"/>
    <property type="match status" value="1"/>
</dbReference>
<keyword evidence="4" id="KW-0249">Electron transport</keyword>
<dbReference type="InterPro" id="IPR036909">
    <property type="entry name" value="Cyt_c-like_dom_sf"/>
</dbReference>
<keyword evidence="7" id="KW-0472">Membrane</keyword>
<dbReference type="Pfam" id="PF13442">
    <property type="entry name" value="Cytochrome_CBB3"/>
    <property type="match status" value="1"/>
</dbReference>
<keyword evidence="7" id="KW-0812">Transmembrane</keyword>
<dbReference type="Proteomes" id="UP000320055">
    <property type="component" value="Unassembled WGS sequence"/>
</dbReference>
<keyword evidence="7" id="KW-1133">Transmembrane helix</keyword>
<proteinExistence type="predicted"/>
<dbReference type="GO" id="GO:0020037">
    <property type="term" value="F:heme binding"/>
    <property type="evidence" value="ECO:0007669"/>
    <property type="project" value="InterPro"/>
</dbReference>
<protein>
    <submittedName>
        <fullName evidence="9">Cytochrome c-553-like</fullName>
    </submittedName>
</protein>
<evidence type="ECO:0000256" key="4">
    <source>
        <dbReference type="ARBA" id="ARBA00022982"/>
    </source>
</evidence>
<gene>
    <name evidence="9" type="primary">cytM</name>
    <name evidence="9" type="ORF">H1P_260019</name>
</gene>
<feature type="transmembrane region" description="Helical" evidence="7">
    <location>
        <begin position="16"/>
        <end position="35"/>
    </location>
</feature>
<reference evidence="9 10" key="1">
    <citation type="submission" date="2019-01" db="EMBL/GenBank/DDBJ databases">
        <authorList>
            <person name="Brito A."/>
        </authorList>
    </citation>
    <scope>NUCLEOTIDE SEQUENCE [LARGE SCALE GENOMIC DNA]</scope>
    <source>
        <strain evidence="9">1</strain>
    </source>
</reference>
<sequence length="128" mass="14112">MDNQLIQSPLGTQKRLIIVVTLVIAIAVGLLGIYWHQDSDPYLSYVQEVLPLEGDTAKGHAIFQINCSGCHASQVNGSVGPNLQNVARRKSKTEIIEQVINGKTPPMPKFQPNTQEMADLLSYLQQLD</sequence>
<dbReference type="GO" id="GO:0046872">
    <property type="term" value="F:metal ion binding"/>
    <property type="evidence" value="ECO:0007669"/>
    <property type="project" value="UniProtKB-KW"/>
</dbReference>
<dbReference type="PROSITE" id="PS51007">
    <property type="entry name" value="CYTC"/>
    <property type="match status" value="1"/>
</dbReference>
<keyword evidence="5 6" id="KW-0408">Iron</keyword>
<organism evidence="9 10">
    <name type="scientific">Hyella patelloides LEGE 07179</name>
    <dbReference type="NCBI Taxonomy" id="945734"/>
    <lineage>
        <taxon>Bacteria</taxon>
        <taxon>Bacillati</taxon>
        <taxon>Cyanobacteriota</taxon>
        <taxon>Cyanophyceae</taxon>
        <taxon>Pleurocapsales</taxon>
        <taxon>Hyellaceae</taxon>
        <taxon>Hyella</taxon>
    </lineage>
</organism>
<keyword evidence="2 6" id="KW-0349">Heme</keyword>
<evidence type="ECO:0000256" key="2">
    <source>
        <dbReference type="ARBA" id="ARBA00022617"/>
    </source>
</evidence>
<dbReference type="OrthoDB" id="7933886at2"/>
<dbReference type="EMBL" id="CAACVJ010000179">
    <property type="protein sequence ID" value="VEP14368.1"/>
    <property type="molecule type" value="Genomic_DNA"/>
</dbReference>
<evidence type="ECO:0000256" key="7">
    <source>
        <dbReference type="SAM" id="Phobius"/>
    </source>
</evidence>
<evidence type="ECO:0000313" key="9">
    <source>
        <dbReference type="EMBL" id="VEP14368.1"/>
    </source>
</evidence>
<dbReference type="AlphaFoldDB" id="A0A563VSD9"/>
<evidence type="ECO:0000259" key="8">
    <source>
        <dbReference type="PROSITE" id="PS51007"/>
    </source>
</evidence>
<dbReference type="Gene3D" id="1.10.760.10">
    <property type="entry name" value="Cytochrome c-like domain"/>
    <property type="match status" value="1"/>
</dbReference>
<evidence type="ECO:0000256" key="6">
    <source>
        <dbReference type="PROSITE-ProRule" id="PRU00433"/>
    </source>
</evidence>
<dbReference type="PANTHER" id="PTHR37823">
    <property type="entry name" value="CYTOCHROME C-553-LIKE"/>
    <property type="match status" value="1"/>
</dbReference>
<dbReference type="GO" id="GO:0009055">
    <property type="term" value="F:electron transfer activity"/>
    <property type="evidence" value="ECO:0007669"/>
    <property type="project" value="InterPro"/>
</dbReference>
<dbReference type="InterPro" id="IPR051811">
    <property type="entry name" value="Cytochrome_c550/c551-like"/>
</dbReference>
<feature type="domain" description="Cytochrome c" evidence="8">
    <location>
        <begin position="54"/>
        <end position="128"/>
    </location>
</feature>
<name>A0A563VSD9_9CYAN</name>
<keyword evidence="3 6" id="KW-0479">Metal-binding</keyword>
<accession>A0A563VSD9</accession>
<evidence type="ECO:0000313" key="10">
    <source>
        <dbReference type="Proteomes" id="UP000320055"/>
    </source>
</evidence>
<evidence type="ECO:0000256" key="5">
    <source>
        <dbReference type="ARBA" id="ARBA00023004"/>
    </source>
</evidence>
<dbReference type="PANTHER" id="PTHR37823:SF1">
    <property type="entry name" value="CYTOCHROME C-553-LIKE"/>
    <property type="match status" value="1"/>
</dbReference>
<dbReference type="RefSeq" id="WP_144864935.1">
    <property type="nucleotide sequence ID" value="NZ_LR213786.1"/>
</dbReference>
<dbReference type="InterPro" id="IPR009056">
    <property type="entry name" value="Cyt_c-like_dom"/>
</dbReference>
<keyword evidence="10" id="KW-1185">Reference proteome</keyword>
<keyword evidence="1" id="KW-0813">Transport</keyword>
<evidence type="ECO:0000256" key="1">
    <source>
        <dbReference type="ARBA" id="ARBA00022448"/>
    </source>
</evidence>